<dbReference type="RefSeq" id="WP_343071215.1">
    <property type="nucleotide sequence ID" value="NZ_JACHIV010000001.1"/>
</dbReference>
<dbReference type="UniPathway" id="UPA00011"/>
<dbReference type="Pfam" id="PF13523">
    <property type="entry name" value="Acetyltransf_8"/>
    <property type="match status" value="1"/>
</dbReference>
<gene>
    <name evidence="6" type="ORF">BJ969_000843</name>
</gene>
<dbReference type="GO" id="GO:0019290">
    <property type="term" value="P:siderophore biosynthetic process"/>
    <property type="evidence" value="ECO:0007669"/>
    <property type="project" value="InterPro"/>
</dbReference>
<feature type="domain" description="Acyltransferase MbtK/IucB-like conserved" evidence="5">
    <location>
        <begin position="277"/>
        <end position="325"/>
    </location>
</feature>
<evidence type="ECO:0000256" key="2">
    <source>
        <dbReference type="ARBA" id="ARBA00005102"/>
    </source>
</evidence>
<dbReference type="Gene3D" id="3.40.630.30">
    <property type="match status" value="1"/>
</dbReference>
<evidence type="ECO:0000313" key="7">
    <source>
        <dbReference type="Proteomes" id="UP000580474"/>
    </source>
</evidence>
<name>A0A840NCA9_9PSEU</name>
<dbReference type="InterPro" id="IPR019432">
    <property type="entry name" value="Acyltransferase_MbtK/IucB-like"/>
</dbReference>
<dbReference type="GO" id="GO:0016410">
    <property type="term" value="F:N-acyltransferase activity"/>
    <property type="evidence" value="ECO:0007669"/>
    <property type="project" value="TreeGrafter"/>
</dbReference>
<keyword evidence="6" id="KW-0808">Transferase</keyword>
<dbReference type="SMART" id="SM01006">
    <property type="entry name" value="AlcB"/>
    <property type="match status" value="1"/>
</dbReference>
<evidence type="ECO:0000259" key="5">
    <source>
        <dbReference type="SMART" id="SM01006"/>
    </source>
</evidence>
<sequence length="438" mass="46784">MTGVTENVQVDPRAAVLLRRWLAETHTPVALGPLKATIGPLRFTTEVTYRSPTGAHGFGPIRVADSGAVADSALLAAACSADARGRAPADAPINSEGAGTLLDWLLHAVRTDAIDPLAGNDDVDVLGQGVSTQDEARRWLASHVESTVTPALRNLDGRADLDEVTARLLTRRSLAVIGRFGLRGVADESVLLDALAHDLAALAETYPDTERVVRHWLHSATLTDLAVLNGSGLRYLSEGKVAVAPVRYETPNPLREVPAEAVPGVPVPVLDEGWSLRPVVLDSEDPALVHRWMNEDHVAVNWNQTWSLQRWQDELGAQLGGEHSVPCIVSRDGRAVAYVELYRVVRDKLAACYPLHPRDLGVHIAIGEKDAVGRGLGSSLLTSVARGLLAADPECVRVVAEPNVHNGASVAAFGKAGFERSREVGLPGKNSALMVHAR</sequence>
<dbReference type="InterPro" id="IPR016181">
    <property type="entry name" value="Acyl_CoA_acyltransferase"/>
</dbReference>
<comment type="caution">
    <text evidence="6">The sequence shown here is derived from an EMBL/GenBank/DDBJ whole genome shotgun (WGS) entry which is preliminary data.</text>
</comment>
<evidence type="ECO:0000313" key="6">
    <source>
        <dbReference type="EMBL" id="MBB5067755.1"/>
    </source>
</evidence>
<evidence type="ECO:0000256" key="3">
    <source>
        <dbReference type="ARBA" id="ARBA00020586"/>
    </source>
</evidence>
<dbReference type="PANTHER" id="PTHR31438:SF1">
    <property type="entry name" value="LYSINE N-ACYLTRANSFERASE C17G9.06C-RELATED"/>
    <property type="match status" value="1"/>
</dbReference>
<dbReference type="PANTHER" id="PTHR31438">
    <property type="entry name" value="LYSINE N-ACYLTRANSFERASE C17G9.06C-RELATED"/>
    <property type="match status" value="1"/>
</dbReference>
<comment type="function">
    <text evidence="1">Acyltransferase required for the direct transfer of medium- to long-chain fatty acyl moieties from a carrier protein (MbtL) on to the epsilon-amino group of lysine residue in the mycobactin core.</text>
</comment>
<dbReference type="SUPFAM" id="SSF55729">
    <property type="entry name" value="Acyl-CoA N-acyltransferases (Nat)"/>
    <property type="match status" value="1"/>
</dbReference>
<reference evidence="6 7" key="1">
    <citation type="submission" date="2020-08" db="EMBL/GenBank/DDBJ databases">
        <title>Sequencing the genomes of 1000 actinobacteria strains.</title>
        <authorList>
            <person name="Klenk H.-P."/>
        </authorList>
    </citation>
    <scope>NUCLEOTIDE SEQUENCE [LARGE SCALE GENOMIC DNA]</scope>
    <source>
        <strain evidence="6 7">DSM 45582</strain>
    </source>
</reference>
<protein>
    <recommendedName>
        <fullName evidence="3">Lysine N-acyltransferase MbtK</fullName>
    </recommendedName>
    <alternativeName>
        <fullName evidence="4">Mycobactin synthase protein K</fullName>
    </alternativeName>
</protein>
<evidence type="ECO:0000256" key="4">
    <source>
        <dbReference type="ARBA" id="ARBA00031122"/>
    </source>
</evidence>
<keyword evidence="7" id="KW-1185">Reference proteome</keyword>
<dbReference type="AlphaFoldDB" id="A0A840NCA9"/>
<accession>A0A840NCA9</accession>
<evidence type="ECO:0000256" key="1">
    <source>
        <dbReference type="ARBA" id="ARBA00003818"/>
    </source>
</evidence>
<organism evidence="6 7">
    <name type="scientific">Saccharopolyspora gloriosae</name>
    <dbReference type="NCBI Taxonomy" id="455344"/>
    <lineage>
        <taxon>Bacteria</taxon>
        <taxon>Bacillati</taxon>
        <taxon>Actinomycetota</taxon>
        <taxon>Actinomycetes</taxon>
        <taxon>Pseudonocardiales</taxon>
        <taxon>Pseudonocardiaceae</taxon>
        <taxon>Saccharopolyspora</taxon>
    </lineage>
</organism>
<dbReference type="EMBL" id="JACHIV010000001">
    <property type="protein sequence ID" value="MBB5067755.1"/>
    <property type="molecule type" value="Genomic_DNA"/>
</dbReference>
<dbReference type="Proteomes" id="UP000580474">
    <property type="component" value="Unassembled WGS sequence"/>
</dbReference>
<comment type="pathway">
    <text evidence="2">Siderophore biosynthesis; mycobactin biosynthesis.</text>
</comment>
<proteinExistence type="predicted"/>